<keyword evidence="2" id="KW-1185">Reference proteome</keyword>
<gene>
    <name evidence="1" type="ordered locus">Pedsa_3800</name>
</gene>
<reference evidence="2" key="2">
    <citation type="submission" date="2011-02" db="EMBL/GenBank/DDBJ databases">
        <title>The complete genome of Pedobacter saltans DSM 12145.</title>
        <authorList>
            <consortium name="US DOE Joint Genome Institute (JGI-PGF)"/>
            <person name="Lucas S."/>
            <person name="Copeland A."/>
            <person name="Lapidus A."/>
            <person name="Bruce D."/>
            <person name="Goodwin L."/>
            <person name="Pitluck S."/>
            <person name="Kyrpides N."/>
            <person name="Mavromatis K."/>
            <person name="Pagani I."/>
            <person name="Ivanova N."/>
            <person name="Ovchinnikova G."/>
            <person name="Lu M."/>
            <person name="Detter J.C."/>
            <person name="Han C."/>
            <person name="Land M."/>
            <person name="Hauser L."/>
            <person name="Markowitz V."/>
            <person name="Cheng J.-F."/>
            <person name="Hugenholtz P."/>
            <person name="Woyke T."/>
            <person name="Wu D."/>
            <person name="Tindall B."/>
            <person name="Pomrenke H.G."/>
            <person name="Brambilla E."/>
            <person name="Klenk H.-P."/>
            <person name="Eisen J.A."/>
        </authorList>
    </citation>
    <scope>NUCLEOTIDE SEQUENCE [LARGE SCALE GENOMIC DNA]</scope>
    <source>
        <strain evidence="2">ATCC 51119 / DSM 12145 / JCM 21818 / LMG 10337 / NBRC 100064 / NCIMB 13643</strain>
    </source>
</reference>
<name>F0S756_PSESL</name>
<dbReference type="Proteomes" id="UP000000310">
    <property type="component" value="Chromosome"/>
</dbReference>
<protein>
    <recommendedName>
        <fullName evidence="3">Lipoprotein</fullName>
    </recommendedName>
</protein>
<dbReference type="EMBL" id="CP002545">
    <property type="protein sequence ID" value="ADY54329.1"/>
    <property type="molecule type" value="Genomic_DNA"/>
</dbReference>
<reference evidence="1 2" key="1">
    <citation type="journal article" date="2011" name="Stand. Genomic Sci.">
        <title>Complete genome sequence of the gliding, heparinolytic Pedobacter saltans type strain (113).</title>
        <authorList>
            <person name="Liolios K."/>
            <person name="Sikorski J."/>
            <person name="Lu M."/>
            <person name="Nolan M."/>
            <person name="Lapidus A."/>
            <person name="Lucas S."/>
            <person name="Hammon N."/>
            <person name="Deshpande S."/>
            <person name="Cheng J.F."/>
            <person name="Tapia R."/>
            <person name="Han C."/>
            <person name="Goodwin L."/>
            <person name="Pitluck S."/>
            <person name="Huntemann M."/>
            <person name="Ivanova N."/>
            <person name="Pagani I."/>
            <person name="Mavromatis K."/>
            <person name="Ovchinikova G."/>
            <person name="Pati A."/>
            <person name="Chen A."/>
            <person name="Palaniappan K."/>
            <person name="Land M."/>
            <person name="Hauser L."/>
            <person name="Brambilla E.M."/>
            <person name="Kotsyurbenko O."/>
            <person name="Rohde M."/>
            <person name="Tindall B.J."/>
            <person name="Abt B."/>
            <person name="Goker M."/>
            <person name="Detter J.C."/>
            <person name="Woyke T."/>
            <person name="Bristow J."/>
            <person name="Eisen J.A."/>
            <person name="Markowitz V."/>
            <person name="Hugenholtz P."/>
            <person name="Klenk H.P."/>
            <person name="Kyrpides N.C."/>
        </authorList>
    </citation>
    <scope>NUCLEOTIDE SEQUENCE [LARGE SCALE GENOMIC DNA]</scope>
    <source>
        <strain evidence="2">ATCC 51119 / DSM 12145 / JCM 21818 / LMG 10337 / NBRC 100064 / NCIMB 13643</strain>
    </source>
</reference>
<dbReference type="STRING" id="762903.Pedsa_3800"/>
<dbReference type="KEGG" id="psn:Pedsa_3800"/>
<proteinExistence type="predicted"/>
<evidence type="ECO:0000313" key="1">
    <source>
        <dbReference type="EMBL" id="ADY54329.1"/>
    </source>
</evidence>
<dbReference type="AlphaFoldDB" id="F0S756"/>
<sequence>MKKVLLIAITGFISLGACKKGETLQIDESNLTQCEDNAECSFSYFLNKDLEGHDVKEGKLRLFTFENTWASGCGIVDRIYVKVPMNTNSFYLKNEDIQKGKIIYVSICPCCLQVPLEITAGYVKGKSLTKDINGKWILDMEIKMANKESSQVIKTIRIKQYFNPITN</sequence>
<dbReference type="OrthoDB" id="756984at2"/>
<evidence type="ECO:0000313" key="2">
    <source>
        <dbReference type="Proteomes" id="UP000000310"/>
    </source>
</evidence>
<dbReference type="HOGENOM" id="CLU_1593178_0_0_10"/>
<dbReference type="RefSeq" id="WP_013634809.1">
    <property type="nucleotide sequence ID" value="NC_015177.1"/>
</dbReference>
<accession>F0S756</accession>
<dbReference type="PROSITE" id="PS51257">
    <property type="entry name" value="PROKAR_LIPOPROTEIN"/>
    <property type="match status" value="1"/>
</dbReference>
<evidence type="ECO:0008006" key="3">
    <source>
        <dbReference type="Google" id="ProtNLM"/>
    </source>
</evidence>
<organism evidence="1 2">
    <name type="scientific">Pseudopedobacter saltans (strain ATCC 51119 / DSM 12145 / JCM 21818 / CCUG 39354 / LMG 10337 / NBRC 100064 / NCIMB 13643)</name>
    <name type="common">Pedobacter saltans</name>
    <dbReference type="NCBI Taxonomy" id="762903"/>
    <lineage>
        <taxon>Bacteria</taxon>
        <taxon>Pseudomonadati</taxon>
        <taxon>Bacteroidota</taxon>
        <taxon>Sphingobacteriia</taxon>
        <taxon>Sphingobacteriales</taxon>
        <taxon>Sphingobacteriaceae</taxon>
        <taxon>Pseudopedobacter</taxon>
    </lineage>
</organism>